<evidence type="ECO:0000313" key="14">
    <source>
        <dbReference type="EMBL" id="SFL43425.1"/>
    </source>
</evidence>
<dbReference type="Proteomes" id="UP001157396">
    <property type="component" value="Unassembled WGS sequence"/>
</dbReference>
<evidence type="ECO:0000256" key="4">
    <source>
        <dbReference type="ARBA" id="ARBA00022679"/>
    </source>
</evidence>
<feature type="domain" description="Cytidyltransferase-like" evidence="11">
    <location>
        <begin position="27"/>
        <end position="170"/>
    </location>
</feature>
<keyword evidence="8 10" id="KW-0520">NAD</keyword>
<dbReference type="GeneID" id="75144699"/>
<dbReference type="PATRIC" id="fig|1363.32.peg.918"/>
<evidence type="ECO:0000256" key="8">
    <source>
        <dbReference type="ARBA" id="ARBA00023027"/>
    </source>
</evidence>
<dbReference type="SUPFAM" id="SSF52374">
    <property type="entry name" value="Nucleotidylyl transferase"/>
    <property type="match status" value="1"/>
</dbReference>
<dbReference type="OrthoDB" id="5295945at2"/>
<dbReference type="HAMAP" id="MF_00244">
    <property type="entry name" value="NaMN_adenylyltr"/>
    <property type="match status" value="1"/>
</dbReference>
<evidence type="ECO:0000256" key="5">
    <source>
        <dbReference type="ARBA" id="ARBA00022695"/>
    </source>
</evidence>
<dbReference type="InterPro" id="IPR004821">
    <property type="entry name" value="Cyt_trans-like"/>
</dbReference>
<dbReference type="Gene3D" id="3.40.50.620">
    <property type="entry name" value="HUPs"/>
    <property type="match status" value="1"/>
</dbReference>
<dbReference type="Proteomes" id="UP000181969">
    <property type="component" value="Unassembled WGS sequence"/>
</dbReference>
<evidence type="ECO:0000256" key="1">
    <source>
        <dbReference type="ARBA" id="ARBA00002324"/>
    </source>
</evidence>
<dbReference type="EC" id="2.7.7.18" evidence="10"/>
<dbReference type="GO" id="GO:0005524">
    <property type="term" value="F:ATP binding"/>
    <property type="evidence" value="ECO:0007669"/>
    <property type="project" value="UniProtKB-KW"/>
</dbReference>
<dbReference type="EMBL" id="CP118627">
    <property type="protein sequence ID" value="WEA13612.1"/>
    <property type="molecule type" value="Genomic_DNA"/>
</dbReference>
<comment type="function">
    <text evidence="1 10">Catalyzes the reversible adenylation of nicotinate mononucleotide (NaMN) to nicotinic acid adenine dinucleotide (NaAD).</text>
</comment>
<dbReference type="EMBL" id="JARYTV010000009">
    <property type="protein sequence ID" value="MDH7960597.1"/>
    <property type="molecule type" value="Genomic_DNA"/>
</dbReference>
<dbReference type="RefSeq" id="WP_003133170.1">
    <property type="nucleotide sequence ID" value="NZ_AP026069.1"/>
</dbReference>
<gene>
    <name evidence="12" type="primary">yccG</name>
    <name evidence="10" type="synonym">nadD</name>
    <name evidence="12" type="ORF">ikelab_17170</name>
    <name evidence="15" type="ORF">PWF74_08915</name>
    <name evidence="13" type="ORF">QHR29_09005</name>
    <name evidence="14" type="ORF">SAMN05216438_10984</name>
</gene>
<evidence type="ECO:0000256" key="7">
    <source>
        <dbReference type="ARBA" id="ARBA00022840"/>
    </source>
</evidence>
<evidence type="ECO:0000313" key="17">
    <source>
        <dbReference type="Proteomes" id="UP000504756"/>
    </source>
</evidence>
<comment type="catalytic activity">
    <reaction evidence="9 10">
        <text>nicotinate beta-D-ribonucleotide + ATP + H(+) = deamido-NAD(+) + diphosphate</text>
        <dbReference type="Rhea" id="RHEA:22860"/>
        <dbReference type="ChEBI" id="CHEBI:15378"/>
        <dbReference type="ChEBI" id="CHEBI:30616"/>
        <dbReference type="ChEBI" id="CHEBI:33019"/>
        <dbReference type="ChEBI" id="CHEBI:57502"/>
        <dbReference type="ChEBI" id="CHEBI:58437"/>
        <dbReference type="EC" id="2.7.7.18"/>
    </reaction>
</comment>
<dbReference type="Proteomes" id="UP001217324">
    <property type="component" value="Chromosome"/>
</dbReference>
<dbReference type="GO" id="GO:0004515">
    <property type="term" value="F:nicotinate-nucleotide adenylyltransferase activity"/>
    <property type="evidence" value="ECO:0007669"/>
    <property type="project" value="UniProtKB-UniRule"/>
</dbReference>
<evidence type="ECO:0000313" key="15">
    <source>
        <dbReference type="EMBL" id="WEA13612.1"/>
    </source>
</evidence>
<evidence type="ECO:0000256" key="9">
    <source>
        <dbReference type="ARBA" id="ARBA00048721"/>
    </source>
</evidence>
<accession>A0A178BDM3</accession>
<dbReference type="EMBL" id="BLXU01000011">
    <property type="protein sequence ID" value="GFO52442.1"/>
    <property type="molecule type" value="Genomic_DNA"/>
</dbReference>
<organism evidence="14 16">
    <name type="scientific">Lactococcus garvieae</name>
    <dbReference type="NCBI Taxonomy" id="1363"/>
    <lineage>
        <taxon>Bacteria</taxon>
        <taxon>Bacillati</taxon>
        <taxon>Bacillota</taxon>
        <taxon>Bacilli</taxon>
        <taxon>Lactobacillales</taxon>
        <taxon>Streptococcaceae</taxon>
        <taxon>Lactococcus</taxon>
    </lineage>
</organism>
<dbReference type="PANTHER" id="PTHR39321:SF3">
    <property type="entry name" value="PHOSPHOPANTETHEINE ADENYLYLTRANSFERASE"/>
    <property type="match status" value="1"/>
</dbReference>
<dbReference type="CDD" id="cd02165">
    <property type="entry name" value="NMNAT"/>
    <property type="match status" value="1"/>
</dbReference>
<keyword evidence="6 10" id="KW-0547">Nucleotide-binding</keyword>
<keyword evidence="5 10" id="KW-0548">Nucleotidyltransferase</keyword>
<evidence type="ECO:0000256" key="2">
    <source>
        <dbReference type="ARBA" id="ARBA00005019"/>
    </source>
</evidence>
<name>A0A178BDM3_9LACT</name>
<comment type="similarity">
    <text evidence="10">Belongs to the NadD family.</text>
</comment>
<evidence type="ECO:0000259" key="11">
    <source>
        <dbReference type="Pfam" id="PF01467"/>
    </source>
</evidence>
<dbReference type="UniPathway" id="UPA00253">
    <property type="reaction ID" value="UER00332"/>
</dbReference>
<evidence type="ECO:0000256" key="3">
    <source>
        <dbReference type="ARBA" id="ARBA00022642"/>
    </source>
</evidence>
<dbReference type="AlphaFoldDB" id="A0A178BDM3"/>
<sequence length="197" mass="22441">MSLELLTPFTKVDLQEENARVRRAIGLFWGSFNPVHIAHLTIADQVRQQLNLEQVVFLPEHNTDGHVTRMLELALEGKEGLVLNKCRCQADEGIYETVKALKEEHPDTDFYFIIGGDLINSLPSWKNIEQLLELVQLVGVRRPRFRAGTSYPILWVDVPGMDISGNMIREQFSRGLVPNFLLAPKVLAYIKKEGLYV</sequence>
<evidence type="ECO:0000256" key="10">
    <source>
        <dbReference type="HAMAP-Rule" id="MF_00244"/>
    </source>
</evidence>
<comment type="pathway">
    <text evidence="2 10">Cofactor biosynthesis; NAD(+) biosynthesis; deamido-NAD(+) from nicotinate D-ribonucleotide: step 1/1.</text>
</comment>
<dbReference type="GO" id="GO:0009435">
    <property type="term" value="P:NAD+ biosynthetic process"/>
    <property type="evidence" value="ECO:0007669"/>
    <property type="project" value="UniProtKB-UniRule"/>
</dbReference>
<reference evidence="12 17" key="2">
    <citation type="submission" date="2020-06" db="EMBL/GenBank/DDBJ databases">
        <title>Draft genome sequence of Lactic acid bacteria from Okinawan-style tofu.</title>
        <authorList>
            <person name="Takara I."/>
            <person name="Ikematsu S."/>
        </authorList>
    </citation>
    <scope>NUCLEOTIDE SEQUENCE [LARGE SCALE GENOMIC DNA]</scope>
    <source>
        <strain evidence="12">Lg38</strain>
        <strain evidence="17">lg38</strain>
    </source>
</reference>
<reference evidence="14 16" key="1">
    <citation type="submission" date="2016-10" db="EMBL/GenBank/DDBJ databases">
        <authorList>
            <person name="de Groot N.N."/>
        </authorList>
    </citation>
    <scope>NUCLEOTIDE SEQUENCE [LARGE SCALE GENOMIC DNA]</scope>
    <source>
        <strain evidence="14 16">M79</strain>
    </source>
</reference>
<dbReference type="Proteomes" id="UP000504756">
    <property type="component" value="Unassembled WGS sequence"/>
</dbReference>
<reference evidence="15" key="3">
    <citation type="submission" date="2023-02" db="EMBL/GenBank/DDBJ databases">
        <title>Comparative genomics and fermentation flavor characterization of five lactic acid bacteria reveal flavor biosynthesis metabolic pathways in fermented muskmelon puree.</title>
        <authorList>
            <person name="Yuan L."/>
            <person name="Li M."/>
            <person name="Xu X."/>
            <person name="Lao F."/>
            <person name="Wu J."/>
        </authorList>
    </citation>
    <scope>NUCLEOTIDE SEQUENCE</scope>
    <source>
        <strain evidence="15">Pa-2</strain>
    </source>
</reference>
<dbReference type="Pfam" id="PF01467">
    <property type="entry name" value="CTP_transf_like"/>
    <property type="match status" value="1"/>
</dbReference>
<evidence type="ECO:0000313" key="12">
    <source>
        <dbReference type="EMBL" id="GFO52442.1"/>
    </source>
</evidence>
<keyword evidence="7 10" id="KW-0067">ATP-binding</keyword>
<dbReference type="EMBL" id="FOTJ01000009">
    <property type="protein sequence ID" value="SFL43425.1"/>
    <property type="molecule type" value="Genomic_DNA"/>
</dbReference>
<evidence type="ECO:0000313" key="16">
    <source>
        <dbReference type="Proteomes" id="UP000181969"/>
    </source>
</evidence>
<keyword evidence="3 10" id="KW-0662">Pyridine nucleotide biosynthesis</keyword>
<proteinExistence type="inferred from homology"/>
<reference evidence="13" key="4">
    <citation type="submission" date="2023-04" db="EMBL/GenBank/DDBJ databases">
        <title>Genomic analysis of Lactococcus garvieae isolates.</title>
        <authorList>
            <person name="Zhanghang C."/>
        </authorList>
    </citation>
    <scope>NUCLEOTIDE SEQUENCE</scope>
    <source>
        <strain evidence="13">ZB-1</strain>
    </source>
</reference>
<evidence type="ECO:0000256" key="6">
    <source>
        <dbReference type="ARBA" id="ARBA00022741"/>
    </source>
</evidence>
<dbReference type="InterPro" id="IPR005248">
    <property type="entry name" value="NadD/NMNAT"/>
</dbReference>
<evidence type="ECO:0000313" key="13">
    <source>
        <dbReference type="EMBL" id="MDH7960597.1"/>
    </source>
</evidence>
<dbReference type="InterPro" id="IPR014729">
    <property type="entry name" value="Rossmann-like_a/b/a_fold"/>
</dbReference>
<protein>
    <recommendedName>
        <fullName evidence="10">Probable nicotinate-nucleotide adenylyltransferase</fullName>
        <ecNumber evidence="10">2.7.7.18</ecNumber>
    </recommendedName>
    <alternativeName>
        <fullName evidence="10">Deamido-NAD(+) diphosphorylase</fullName>
    </alternativeName>
    <alternativeName>
        <fullName evidence="10">Deamido-NAD(+) pyrophosphorylase</fullName>
    </alternativeName>
    <alternativeName>
        <fullName evidence="10">Nicotinate mononucleotide adenylyltransferase</fullName>
        <shortName evidence="10">NaMN adenylyltransferase</shortName>
    </alternativeName>
</protein>
<dbReference type="PANTHER" id="PTHR39321">
    <property type="entry name" value="NICOTINATE-NUCLEOTIDE ADENYLYLTRANSFERASE-RELATED"/>
    <property type="match status" value="1"/>
</dbReference>
<keyword evidence="4 10" id="KW-0808">Transferase</keyword>